<protein>
    <submittedName>
        <fullName evidence="2">Uncharacterized protein</fullName>
    </submittedName>
</protein>
<dbReference type="EMBL" id="CP118246">
    <property type="protein sequence ID" value="WDR03091.1"/>
    <property type="molecule type" value="Genomic_DNA"/>
</dbReference>
<feature type="region of interest" description="Disordered" evidence="1">
    <location>
        <begin position="156"/>
        <end position="178"/>
    </location>
</feature>
<dbReference type="Proteomes" id="UP001220530">
    <property type="component" value="Chromosome"/>
</dbReference>
<proteinExistence type="predicted"/>
<dbReference type="RefSeq" id="WP_282219493.1">
    <property type="nucleotide sequence ID" value="NZ_CP118246.1"/>
</dbReference>
<reference evidence="2 3" key="1">
    <citation type="submission" date="2023-02" db="EMBL/GenBank/DDBJ databases">
        <title>Devosia algicola sp. nov., isolated from the phycosphere of marine algae.</title>
        <authorList>
            <person name="Kim J.M."/>
            <person name="Lee J.K."/>
            <person name="Choi B.J."/>
            <person name="Bayburt H."/>
            <person name="Jeon C.O."/>
        </authorList>
    </citation>
    <scope>NUCLEOTIDE SEQUENCE [LARGE SCALE GENOMIC DNA]</scope>
    <source>
        <strain evidence="2 3">G20-9</strain>
    </source>
</reference>
<feature type="compositionally biased region" description="Basic and acidic residues" evidence="1">
    <location>
        <begin position="156"/>
        <end position="170"/>
    </location>
</feature>
<evidence type="ECO:0000313" key="3">
    <source>
        <dbReference type="Proteomes" id="UP001220530"/>
    </source>
</evidence>
<gene>
    <name evidence="2" type="ORF">PSQ19_02495</name>
</gene>
<evidence type="ECO:0000313" key="2">
    <source>
        <dbReference type="EMBL" id="WDR03091.1"/>
    </source>
</evidence>
<keyword evidence="3" id="KW-1185">Reference proteome</keyword>
<accession>A0ABY7YPA3</accession>
<sequence length="178" mass="20014">MSNRSSEKREVRRPEKDRRWSPAIEAKVLDIVARTGSPKMAAEEIGISVATIHDHRRRDADFGSRYGAAMDTAFHQVLSKAFERSMADVEPSDRLIEVLLKFRWPERLNGFLAFTAEGRSAAPAPAGLDPRVIARMEPADRACADRIAWALSSGRNRGEDQWRNHPDQLRTRNGCCAT</sequence>
<evidence type="ECO:0000256" key="1">
    <source>
        <dbReference type="SAM" id="MobiDB-lite"/>
    </source>
</evidence>
<organism evidence="2 3">
    <name type="scientific">Devosia algicola</name>
    <dbReference type="NCBI Taxonomy" id="3026418"/>
    <lineage>
        <taxon>Bacteria</taxon>
        <taxon>Pseudomonadati</taxon>
        <taxon>Pseudomonadota</taxon>
        <taxon>Alphaproteobacteria</taxon>
        <taxon>Hyphomicrobiales</taxon>
        <taxon>Devosiaceae</taxon>
        <taxon>Devosia</taxon>
    </lineage>
</organism>
<name>A0ABY7YPA3_9HYPH</name>